<feature type="domain" description="Reverse transcriptase zinc-binding" evidence="2">
    <location>
        <begin position="2"/>
        <end position="45"/>
    </location>
</feature>
<dbReference type="PANTHER" id="PTHR47074">
    <property type="entry name" value="BNAC02G40300D PROTEIN"/>
    <property type="match status" value="1"/>
</dbReference>
<dbReference type="Pfam" id="PF13456">
    <property type="entry name" value="RVT_3"/>
    <property type="match status" value="1"/>
</dbReference>
<reference evidence="3" key="1">
    <citation type="journal article" date="2014" name="Nat. Commun.">
        <title>The emerging biofuel crop Camelina sativa retains a highly undifferentiated hexaploid genome structure.</title>
        <authorList>
            <person name="Kagale S."/>
            <person name="Koh C."/>
            <person name="Nixon J."/>
            <person name="Bollina V."/>
            <person name="Clarke W.E."/>
            <person name="Tuteja R."/>
            <person name="Spillane C."/>
            <person name="Robinson S.J."/>
            <person name="Links M.G."/>
            <person name="Clarke C."/>
            <person name="Higgins E.E."/>
            <person name="Huebert T."/>
            <person name="Sharpe A.G."/>
            <person name="Parkin I.A."/>
        </authorList>
    </citation>
    <scope>NUCLEOTIDE SEQUENCE [LARGE SCALE GENOMIC DNA]</scope>
    <source>
        <strain evidence="3">cv. DH55</strain>
    </source>
</reference>
<protein>
    <submittedName>
        <fullName evidence="4">Uncharacterized protein LOC104709170</fullName>
    </submittedName>
</protein>
<evidence type="ECO:0000313" key="4">
    <source>
        <dbReference type="RefSeq" id="XP_010424126.1"/>
    </source>
</evidence>
<gene>
    <name evidence="4" type="primary">LOC104709170</name>
</gene>
<dbReference type="InterPro" id="IPR052929">
    <property type="entry name" value="RNase_H-like_EbsB-rel"/>
</dbReference>
<dbReference type="RefSeq" id="XP_010424126.1">
    <property type="nucleotide sequence ID" value="XM_010425824.1"/>
</dbReference>
<dbReference type="InterPro" id="IPR036397">
    <property type="entry name" value="RNaseH_sf"/>
</dbReference>
<dbReference type="InterPro" id="IPR002156">
    <property type="entry name" value="RNaseH_domain"/>
</dbReference>
<dbReference type="Pfam" id="PF13966">
    <property type="entry name" value="zf-RVT"/>
    <property type="match status" value="1"/>
</dbReference>
<dbReference type="Proteomes" id="UP000694864">
    <property type="component" value="Chromosome 8"/>
</dbReference>
<proteinExistence type="predicted"/>
<feature type="domain" description="RNase H type-1" evidence="1">
    <location>
        <begin position="165"/>
        <end position="281"/>
    </location>
</feature>
<accession>A0ABM0TCD2</accession>
<dbReference type="Gene3D" id="3.30.420.10">
    <property type="entry name" value="Ribonuclease H-like superfamily/Ribonuclease H"/>
    <property type="match status" value="1"/>
</dbReference>
<dbReference type="GeneID" id="104709170"/>
<name>A0ABM0TCD2_CAMSA</name>
<sequence length="309" mass="33968">MLSGALAISERLASRGCGGDVSCMRCGSNAETICHMLFVCPVARQAFALANIPSPVGDFSITEVDKNWEHLLTVMQDDEVPCMVRAAIPWVLWGIWKHRNTVVFQGKNGNIRDLITKAFEDSNQWQAAQSLPAEAKLHYPAKQGALERKWCKPVTGFVKCNIGSSWYSKSRLSGGAWIVRDEYGQVLYHARDALPASDSQFLAALQCCSWSIEALCILQVAKVEIALDNAMVIDAINSPTAWPRFSLLLSNIHENLSKFGSWRATQVASTANSVAMAISKSVTRDGRLQSYLSLGGPSWLHHQVRSEAS</sequence>
<dbReference type="InterPro" id="IPR026960">
    <property type="entry name" value="RVT-Znf"/>
</dbReference>
<dbReference type="PANTHER" id="PTHR47074:SF53">
    <property type="entry name" value="REVERSE TRANSCRIPTASE-LIKE PROTEIN"/>
    <property type="match status" value="1"/>
</dbReference>
<evidence type="ECO:0000313" key="3">
    <source>
        <dbReference type="Proteomes" id="UP000694864"/>
    </source>
</evidence>
<evidence type="ECO:0000259" key="1">
    <source>
        <dbReference type="Pfam" id="PF13456"/>
    </source>
</evidence>
<keyword evidence="3" id="KW-1185">Reference proteome</keyword>
<evidence type="ECO:0000259" key="2">
    <source>
        <dbReference type="Pfam" id="PF13966"/>
    </source>
</evidence>
<organism evidence="3 4">
    <name type="scientific">Camelina sativa</name>
    <name type="common">False flax</name>
    <name type="synonym">Myagrum sativum</name>
    <dbReference type="NCBI Taxonomy" id="90675"/>
    <lineage>
        <taxon>Eukaryota</taxon>
        <taxon>Viridiplantae</taxon>
        <taxon>Streptophyta</taxon>
        <taxon>Embryophyta</taxon>
        <taxon>Tracheophyta</taxon>
        <taxon>Spermatophyta</taxon>
        <taxon>Magnoliopsida</taxon>
        <taxon>eudicotyledons</taxon>
        <taxon>Gunneridae</taxon>
        <taxon>Pentapetalae</taxon>
        <taxon>rosids</taxon>
        <taxon>malvids</taxon>
        <taxon>Brassicales</taxon>
        <taxon>Brassicaceae</taxon>
        <taxon>Camelineae</taxon>
        <taxon>Camelina</taxon>
    </lineage>
</organism>
<reference evidence="4" key="2">
    <citation type="submission" date="2025-08" db="UniProtKB">
        <authorList>
            <consortium name="RefSeq"/>
        </authorList>
    </citation>
    <scope>IDENTIFICATION</scope>
    <source>
        <tissue evidence="4">Leaf</tissue>
    </source>
</reference>